<feature type="region of interest" description="Disordered" evidence="1">
    <location>
        <begin position="127"/>
        <end position="162"/>
    </location>
</feature>
<protein>
    <submittedName>
        <fullName evidence="2">Uncharacterized protein</fullName>
    </submittedName>
</protein>
<accession>A0A9I9EJY6</accession>
<dbReference type="Gramene" id="MELO3C034466.2.1">
    <property type="protein sequence ID" value="MELO3C034466.2.1"/>
    <property type="gene ID" value="MELO3C034466.2"/>
</dbReference>
<sequence length="257" mass="28842">CQQHKNPTSASLNQPKLKSYFGCHSHFSRPPYAIFQKMEDRPPQATVRHFSSRIHSPSRIGEQIKSSRRTPSDSHARCTRVCPADLQAVRFAPSAARLRQPIFHRPRRAAAKLQAASHLDPSHIVARWPSEPRSPSLDPAPSSETRHASACKPRRVHPRNRAASACKPHRVHLRNRAASACKPRRLHRKLSRAFLLSQAEPHAQSFCTEPSRAAPAPSQIRTSLLGKHTCLAVRTRRVNLQKGALEGVKFIFSPRKP</sequence>
<proteinExistence type="predicted"/>
<reference evidence="2" key="1">
    <citation type="submission" date="2023-03" db="UniProtKB">
        <authorList>
            <consortium name="EnsemblPlants"/>
        </authorList>
    </citation>
    <scope>IDENTIFICATION</scope>
</reference>
<organism evidence="2">
    <name type="scientific">Cucumis melo</name>
    <name type="common">Muskmelon</name>
    <dbReference type="NCBI Taxonomy" id="3656"/>
    <lineage>
        <taxon>Eukaryota</taxon>
        <taxon>Viridiplantae</taxon>
        <taxon>Streptophyta</taxon>
        <taxon>Embryophyta</taxon>
        <taxon>Tracheophyta</taxon>
        <taxon>Spermatophyta</taxon>
        <taxon>Magnoliopsida</taxon>
        <taxon>eudicotyledons</taxon>
        <taxon>Gunneridae</taxon>
        <taxon>Pentapetalae</taxon>
        <taxon>rosids</taxon>
        <taxon>fabids</taxon>
        <taxon>Cucurbitales</taxon>
        <taxon>Cucurbitaceae</taxon>
        <taxon>Benincaseae</taxon>
        <taxon>Cucumis</taxon>
    </lineage>
</organism>
<dbReference type="AlphaFoldDB" id="A0A9I9EJY6"/>
<evidence type="ECO:0000313" key="2">
    <source>
        <dbReference type="EnsemblPlants" id="MELO3C034466.2.1"/>
    </source>
</evidence>
<evidence type="ECO:0000256" key="1">
    <source>
        <dbReference type="SAM" id="MobiDB-lite"/>
    </source>
</evidence>
<dbReference type="EnsemblPlants" id="MELO3C034466.2.1">
    <property type="protein sequence ID" value="MELO3C034466.2.1"/>
    <property type="gene ID" value="MELO3C034466.2"/>
</dbReference>
<name>A0A9I9EJY6_CUCME</name>
<feature type="region of interest" description="Disordered" evidence="1">
    <location>
        <begin position="56"/>
        <end position="76"/>
    </location>
</feature>